<organism evidence="2 3">
    <name type="scientific">Acacia crassicarpa</name>
    <name type="common">northern wattle</name>
    <dbReference type="NCBI Taxonomy" id="499986"/>
    <lineage>
        <taxon>Eukaryota</taxon>
        <taxon>Viridiplantae</taxon>
        <taxon>Streptophyta</taxon>
        <taxon>Embryophyta</taxon>
        <taxon>Tracheophyta</taxon>
        <taxon>Spermatophyta</taxon>
        <taxon>Magnoliopsida</taxon>
        <taxon>eudicotyledons</taxon>
        <taxon>Gunneridae</taxon>
        <taxon>Pentapetalae</taxon>
        <taxon>rosids</taxon>
        <taxon>fabids</taxon>
        <taxon>Fabales</taxon>
        <taxon>Fabaceae</taxon>
        <taxon>Caesalpinioideae</taxon>
        <taxon>mimosoid clade</taxon>
        <taxon>Acacieae</taxon>
        <taxon>Acacia</taxon>
    </lineage>
</organism>
<comment type="caution">
    <text evidence="2">The sequence shown here is derived from an EMBL/GenBank/DDBJ whole genome shotgun (WGS) entry which is preliminary data.</text>
</comment>
<dbReference type="PANTHER" id="PTHR31286:SF178">
    <property type="entry name" value="DUF4283 DOMAIN-CONTAINING PROTEIN"/>
    <property type="match status" value="1"/>
</dbReference>
<dbReference type="EMBL" id="JAWXYG010000010">
    <property type="protein sequence ID" value="KAK4260750.1"/>
    <property type="molecule type" value="Genomic_DNA"/>
</dbReference>
<dbReference type="Proteomes" id="UP001293593">
    <property type="component" value="Unassembled WGS sequence"/>
</dbReference>
<feature type="domain" description="DUF4283" evidence="1">
    <location>
        <begin position="14"/>
        <end position="88"/>
    </location>
</feature>
<dbReference type="Pfam" id="PF14111">
    <property type="entry name" value="DUF4283"/>
    <property type="match status" value="1"/>
</dbReference>
<evidence type="ECO:0000313" key="2">
    <source>
        <dbReference type="EMBL" id="KAK4260750.1"/>
    </source>
</evidence>
<accession>A0AAE1K054</accession>
<protein>
    <recommendedName>
        <fullName evidence="1">DUF4283 domain-containing protein</fullName>
    </recommendedName>
</protein>
<name>A0AAE1K054_9FABA</name>
<gene>
    <name evidence="2" type="ORF">QN277_003828</name>
</gene>
<evidence type="ECO:0000313" key="3">
    <source>
        <dbReference type="Proteomes" id="UP001293593"/>
    </source>
</evidence>
<dbReference type="PANTHER" id="PTHR31286">
    <property type="entry name" value="GLYCINE-RICH CELL WALL STRUCTURAL PROTEIN 1.8-LIKE"/>
    <property type="match status" value="1"/>
</dbReference>
<dbReference type="AlphaFoldDB" id="A0AAE1K054"/>
<dbReference type="InterPro" id="IPR025558">
    <property type="entry name" value="DUF4283"/>
</dbReference>
<keyword evidence="3" id="KW-1185">Reference proteome</keyword>
<evidence type="ECO:0000259" key="1">
    <source>
        <dbReference type="Pfam" id="PF14111"/>
    </source>
</evidence>
<sequence>MEDPSITDPLVWKEEKAEKVLVGKVISTKTYTRSAIERILQKAWNLQSGFDVIEVTGNVFLFSFLDQKEYNRILRGRPWSVNSFLLNLIERSKYMCVKEFDFSKCPIWIQIHNIPMEAMCLENAIRIGGYTREVVLAEDPYHNGRFLRNFLRVRIILDLRKTLASGFWMNKPDGGKIWISIQYEKL</sequence>
<dbReference type="InterPro" id="IPR040256">
    <property type="entry name" value="At4g02000-like"/>
</dbReference>
<reference evidence="2" key="1">
    <citation type="submission" date="2023-10" db="EMBL/GenBank/DDBJ databases">
        <title>Chromosome-level genome of the transformable northern wattle, Acacia crassicarpa.</title>
        <authorList>
            <person name="Massaro I."/>
            <person name="Sinha N.R."/>
            <person name="Poethig S."/>
            <person name="Leichty A.R."/>
        </authorList>
    </citation>
    <scope>NUCLEOTIDE SEQUENCE</scope>
    <source>
        <strain evidence="2">Acra3RX</strain>
        <tissue evidence="2">Leaf</tissue>
    </source>
</reference>
<proteinExistence type="predicted"/>